<gene>
    <name evidence="3" type="ORF">Trco_002098</name>
</gene>
<dbReference type="PANTHER" id="PTHR39405:SF1">
    <property type="entry name" value="DSC E3 UBIQUITIN LIGASE COMPLEX SUBUNIT 4"/>
    <property type="match status" value="1"/>
</dbReference>
<organism evidence="3 4">
    <name type="scientific">Trichoderma cornu-damae</name>
    <dbReference type="NCBI Taxonomy" id="654480"/>
    <lineage>
        <taxon>Eukaryota</taxon>
        <taxon>Fungi</taxon>
        <taxon>Dikarya</taxon>
        <taxon>Ascomycota</taxon>
        <taxon>Pezizomycotina</taxon>
        <taxon>Sordariomycetes</taxon>
        <taxon>Hypocreomycetidae</taxon>
        <taxon>Hypocreales</taxon>
        <taxon>Hypocreaceae</taxon>
        <taxon>Trichoderma</taxon>
    </lineage>
</organism>
<accession>A0A9P8TY48</accession>
<dbReference type="InterPro" id="IPR038967">
    <property type="entry name" value="Dsc4-like"/>
</dbReference>
<dbReference type="EMBL" id="JAIWOZ010000002">
    <property type="protein sequence ID" value="KAH6608752.1"/>
    <property type="molecule type" value="Genomic_DNA"/>
</dbReference>
<evidence type="ECO:0000259" key="2">
    <source>
        <dbReference type="Pfam" id="PF08508"/>
    </source>
</evidence>
<evidence type="ECO:0000313" key="3">
    <source>
        <dbReference type="EMBL" id="KAH6608752.1"/>
    </source>
</evidence>
<feature type="domain" description="DUF1746" evidence="2">
    <location>
        <begin position="86"/>
        <end position="200"/>
    </location>
</feature>
<dbReference type="Proteomes" id="UP000827724">
    <property type="component" value="Unassembled WGS sequence"/>
</dbReference>
<dbReference type="InterPro" id="IPR013715">
    <property type="entry name" value="DUF1746"/>
</dbReference>
<dbReference type="GO" id="GO:0005783">
    <property type="term" value="C:endoplasmic reticulum"/>
    <property type="evidence" value="ECO:0007669"/>
    <property type="project" value="TreeGrafter"/>
</dbReference>
<feature type="compositionally biased region" description="Basic residues" evidence="1">
    <location>
        <begin position="47"/>
        <end position="68"/>
    </location>
</feature>
<name>A0A9P8TY48_9HYPO</name>
<dbReference type="AlphaFoldDB" id="A0A9P8TY48"/>
<dbReference type="OrthoDB" id="5428737at2759"/>
<evidence type="ECO:0000313" key="4">
    <source>
        <dbReference type="Proteomes" id="UP000827724"/>
    </source>
</evidence>
<comment type="caution">
    <text evidence="3">The sequence shown here is derived from an EMBL/GenBank/DDBJ whole genome shotgun (WGS) entry which is preliminary data.</text>
</comment>
<feature type="region of interest" description="Disordered" evidence="1">
    <location>
        <begin position="235"/>
        <end position="297"/>
    </location>
</feature>
<sequence>MNNDAAPSSSARIPDRLSPPGVGASADADDAEAEADARGRPDESPHRSRSRNGRQRRRRRRRRSKKKQNPGLAKKLAFITHLLKTLDLVIFAELSSLYYMECSMFRFFLRAGPQYMYLTPKEESFAFLIPATPLHVFMILVPNLLCMVLHLSGPLPTGPDYHRGYQHGGMIIDFVGQMPATSRLYYLLADLFILFLQCLMLTIHNHRESLRAALETFRSCIPGLLLEPIAGRSPEDLDAEERGVSRHVPGMMADETDEIELQPLDRRADGEGAEDGNEQSGPAVRDTSSDEAPRTHLSDIMSSGNAVLNEYHIIHTMRTAIMNTRSPPPLSFQSIGYRATMASIQPRRRGATIQNRLARPSG</sequence>
<dbReference type="Pfam" id="PF08508">
    <property type="entry name" value="DUF1746"/>
    <property type="match status" value="1"/>
</dbReference>
<proteinExistence type="predicted"/>
<dbReference type="GO" id="GO:0032933">
    <property type="term" value="P:SREBP signaling pathway"/>
    <property type="evidence" value="ECO:0007669"/>
    <property type="project" value="InterPro"/>
</dbReference>
<feature type="compositionally biased region" description="Basic and acidic residues" evidence="1">
    <location>
        <begin position="35"/>
        <end position="46"/>
    </location>
</feature>
<feature type="compositionally biased region" description="Polar residues" evidence="1">
    <location>
        <begin position="1"/>
        <end position="11"/>
    </location>
</feature>
<evidence type="ECO:0000256" key="1">
    <source>
        <dbReference type="SAM" id="MobiDB-lite"/>
    </source>
</evidence>
<feature type="region of interest" description="Disordered" evidence="1">
    <location>
        <begin position="1"/>
        <end position="71"/>
    </location>
</feature>
<keyword evidence="4" id="KW-1185">Reference proteome</keyword>
<protein>
    <recommendedName>
        <fullName evidence="2">DUF1746 domain-containing protein</fullName>
    </recommendedName>
</protein>
<dbReference type="PANTHER" id="PTHR39405">
    <property type="entry name" value="DSC E3 UBIQUITIN LIGASE COMPLEX SUBUNIT 4"/>
    <property type="match status" value="1"/>
</dbReference>
<dbReference type="GO" id="GO:0044695">
    <property type="term" value="C:Dsc E3 ubiquitin ligase complex"/>
    <property type="evidence" value="ECO:0007669"/>
    <property type="project" value="InterPro"/>
</dbReference>
<feature type="compositionally biased region" description="Basic and acidic residues" evidence="1">
    <location>
        <begin position="287"/>
        <end position="297"/>
    </location>
</feature>
<reference evidence="3" key="1">
    <citation type="submission" date="2021-08" db="EMBL/GenBank/DDBJ databases">
        <title>Chromosome-Level Trichoderma cornu-damae using Hi-C Data.</title>
        <authorList>
            <person name="Kim C.S."/>
        </authorList>
    </citation>
    <scope>NUCLEOTIDE SEQUENCE</scope>
    <source>
        <strain evidence="3">KA19-0412C</strain>
    </source>
</reference>